<feature type="compositionally biased region" description="Low complexity" evidence="1">
    <location>
        <begin position="307"/>
        <end position="332"/>
    </location>
</feature>
<evidence type="ECO:0000313" key="3">
    <source>
        <dbReference type="Proteomes" id="UP000215902"/>
    </source>
</evidence>
<evidence type="ECO:0000313" key="2">
    <source>
        <dbReference type="EMBL" id="PAA59598.1"/>
    </source>
</evidence>
<feature type="compositionally biased region" description="Low complexity" evidence="1">
    <location>
        <begin position="190"/>
        <end position="222"/>
    </location>
</feature>
<proteinExistence type="predicted"/>
<feature type="non-terminal residue" evidence="2">
    <location>
        <position position="1"/>
    </location>
</feature>
<feature type="compositionally biased region" description="Basic and acidic residues" evidence="1">
    <location>
        <begin position="350"/>
        <end position="362"/>
    </location>
</feature>
<evidence type="ECO:0000256" key="1">
    <source>
        <dbReference type="SAM" id="MobiDB-lite"/>
    </source>
</evidence>
<protein>
    <submittedName>
        <fullName evidence="2">Uncharacterized protein</fullName>
    </submittedName>
</protein>
<feature type="region of interest" description="Disordered" evidence="1">
    <location>
        <begin position="190"/>
        <end position="419"/>
    </location>
</feature>
<sequence length="435" mass="45189">LIAKPSRSSAAAHFQTAHSVQPQAMMDENNNAGQSAAGGASAAKPGAAVLQPKVGRLKDGKNKRVICIYDTTTDEGSDDQASLDATPIENKNSALPAAQAKQPQQDMQQQQQPLLTTQQVVKNSSDNDCDQDLMAQAVAGLEEIKALITRLSHCQSCRQRLSFATVRSAQSLAVSVDASSTSASAVTSSGQASLLQQQQPLPVRSAHHNSAASAVAPADPNAQRSKRRRVVRKVVRTKRIRSSGSSAAPGEPAAAATDKRVEVASTSGDSAGARRIRSRARRTSGAGAGGGAADSNSRSRQSRSEPAEAPQTAAQHATQTATTPATTVSAASKKPKMVRATKILVKRRRPDQGKRKDSDKSEPTMAQEPAKQLQNSGTSGDHKKKLSRRRSSGGGGGGGGVSANGNNDSGAKPISRSTVQDLVNMLQSALSSSEA</sequence>
<feature type="region of interest" description="Disordered" evidence="1">
    <location>
        <begin position="1"/>
        <end position="46"/>
    </location>
</feature>
<reference evidence="2 3" key="1">
    <citation type="submission" date="2017-06" db="EMBL/GenBank/DDBJ databases">
        <title>A platform for efficient transgenesis in Macrostomum lignano, a flatworm model organism for stem cell research.</title>
        <authorList>
            <person name="Berezikov E."/>
        </authorList>
    </citation>
    <scope>NUCLEOTIDE SEQUENCE [LARGE SCALE GENOMIC DNA]</scope>
    <source>
        <strain evidence="2">DV1</strain>
        <tissue evidence="2">Whole organism</tissue>
    </source>
</reference>
<dbReference type="AlphaFoldDB" id="A0A267EDL5"/>
<keyword evidence="3" id="KW-1185">Reference proteome</keyword>
<feature type="compositionally biased region" description="Basic residues" evidence="1">
    <location>
        <begin position="382"/>
        <end position="391"/>
    </location>
</feature>
<name>A0A267EDL5_9PLAT</name>
<dbReference type="Proteomes" id="UP000215902">
    <property type="component" value="Unassembled WGS sequence"/>
</dbReference>
<feature type="compositionally biased region" description="Basic residues" evidence="1">
    <location>
        <begin position="224"/>
        <end position="241"/>
    </location>
</feature>
<gene>
    <name evidence="2" type="ORF">BOX15_Mlig007978g1</name>
</gene>
<organism evidence="2 3">
    <name type="scientific">Macrostomum lignano</name>
    <dbReference type="NCBI Taxonomy" id="282301"/>
    <lineage>
        <taxon>Eukaryota</taxon>
        <taxon>Metazoa</taxon>
        <taxon>Spiralia</taxon>
        <taxon>Lophotrochozoa</taxon>
        <taxon>Platyhelminthes</taxon>
        <taxon>Rhabditophora</taxon>
        <taxon>Macrostomorpha</taxon>
        <taxon>Macrostomida</taxon>
        <taxon>Macrostomidae</taxon>
        <taxon>Macrostomum</taxon>
    </lineage>
</organism>
<feature type="compositionally biased region" description="Low complexity" evidence="1">
    <location>
        <begin position="242"/>
        <end position="256"/>
    </location>
</feature>
<feature type="compositionally biased region" description="Gly residues" evidence="1">
    <location>
        <begin position="392"/>
        <end position="402"/>
    </location>
</feature>
<accession>A0A267EDL5</accession>
<feature type="compositionally biased region" description="Basic residues" evidence="1">
    <location>
        <begin position="333"/>
        <end position="349"/>
    </location>
</feature>
<comment type="caution">
    <text evidence="2">The sequence shown here is derived from an EMBL/GenBank/DDBJ whole genome shotgun (WGS) entry which is preliminary data.</text>
</comment>
<dbReference type="EMBL" id="NIVC01002247">
    <property type="protein sequence ID" value="PAA59598.1"/>
    <property type="molecule type" value="Genomic_DNA"/>
</dbReference>
<feature type="compositionally biased region" description="Low complexity" evidence="1">
    <location>
        <begin position="32"/>
        <end position="46"/>
    </location>
</feature>